<name>A0AAD5VXF8_9AGAR</name>
<organism evidence="2 3">
    <name type="scientific">Leucocoprinus birnbaumii</name>
    <dbReference type="NCBI Taxonomy" id="56174"/>
    <lineage>
        <taxon>Eukaryota</taxon>
        <taxon>Fungi</taxon>
        <taxon>Dikarya</taxon>
        <taxon>Basidiomycota</taxon>
        <taxon>Agaricomycotina</taxon>
        <taxon>Agaricomycetes</taxon>
        <taxon>Agaricomycetidae</taxon>
        <taxon>Agaricales</taxon>
        <taxon>Agaricineae</taxon>
        <taxon>Agaricaceae</taxon>
        <taxon>Leucocoprinus</taxon>
    </lineage>
</organism>
<dbReference type="EMBL" id="JANIEX010000183">
    <property type="protein sequence ID" value="KAJ3571475.1"/>
    <property type="molecule type" value="Genomic_DNA"/>
</dbReference>
<evidence type="ECO:0000313" key="2">
    <source>
        <dbReference type="EMBL" id="KAJ3571475.1"/>
    </source>
</evidence>
<keyword evidence="3" id="KW-1185">Reference proteome</keyword>
<proteinExistence type="predicted"/>
<dbReference type="Proteomes" id="UP001213000">
    <property type="component" value="Unassembled WGS sequence"/>
</dbReference>
<gene>
    <name evidence="2" type="ORF">NP233_g3736</name>
</gene>
<feature type="region of interest" description="Disordered" evidence="1">
    <location>
        <begin position="1"/>
        <end position="52"/>
    </location>
</feature>
<accession>A0AAD5VXF8</accession>
<evidence type="ECO:0000313" key="3">
    <source>
        <dbReference type="Proteomes" id="UP001213000"/>
    </source>
</evidence>
<evidence type="ECO:0000256" key="1">
    <source>
        <dbReference type="SAM" id="MobiDB-lite"/>
    </source>
</evidence>
<reference evidence="2" key="1">
    <citation type="submission" date="2022-07" db="EMBL/GenBank/DDBJ databases">
        <title>Genome Sequence of Leucocoprinus birnbaumii.</title>
        <authorList>
            <person name="Buettner E."/>
        </authorList>
    </citation>
    <scope>NUCLEOTIDE SEQUENCE</scope>
    <source>
        <strain evidence="2">VT141</strain>
    </source>
</reference>
<comment type="caution">
    <text evidence="2">The sequence shown here is derived from an EMBL/GenBank/DDBJ whole genome shotgun (WGS) entry which is preliminary data.</text>
</comment>
<feature type="compositionally biased region" description="Pro residues" evidence="1">
    <location>
        <begin position="7"/>
        <end position="26"/>
    </location>
</feature>
<protein>
    <submittedName>
        <fullName evidence="2">Uncharacterized protein</fullName>
    </submittedName>
</protein>
<sequence length="122" mass="13200">MSSPLPISSPLPMTSPPPMASPPPVLLSPEPMATPPLAEAHCSPQPQAHAQGKVSLEGDKFIEFLKDSSPIINFGRIETINLKISCSHKQPFMNGENNAHETNLEDGVQEEQVQESLTDLCM</sequence>
<dbReference type="AlphaFoldDB" id="A0AAD5VXF8"/>